<dbReference type="EMBL" id="PDNA01000191">
    <property type="protein sequence ID" value="PGH05107.1"/>
    <property type="molecule type" value="Genomic_DNA"/>
</dbReference>
<feature type="compositionally biased region" description="Low complexity" evidence="1">
    <location>
        <begin position="64"/>
        <end position="77"/>
    </location>
</feature>
<name>A0A2B7X8R4_POLH7</name>
<feature type="compositionally biased region" description="Basic residues" evidence="1">
    <location>
        <begin position="259"/>
        <end position="269"/>
    </location>
</feature>
<evidence type="ECO:0000256" key="1">
    <source>
        <dbReference type="SAM" id="MobiDB-lite"/>
    </source>
</evidence>
<gene>
    <name evidence="2" type="ORF">AJ80_08406</name>
</gene>
<feature type="compositionally biased region" description="Low complexity" evidence="1">
    <location>
        <begin position="28"/>
        <end position="47"/>
    </location>
</feature>
<proteinExistence type="predicted"/>
<feature type="compositionally biased region" description="Polar residues" evidence="1">
    <location>
        <begin position="93"/>
        <end position="107"/>
    </location>
</feature>
<reference evidence="2 3" key="1">
    <citation type="submission" date="2017-10" db="EMBL/GenBank/DDBJ databases">
        <title>Comparative genomics in systemic dimorphic fungi from Ajellomycetaceae.</title>
        <authorList>
            <person name="Munoz J.F."/>
            <person name="Mcewen J.G."/>
            <person name="Clay O.K."/>
            <person name="Cuomo C.A."/>
        </authorList>
    </citation>
    <scope>NUCLEOTIDE SEQUENCE [LARGE SCALE GENOMIC DNA]</scope>
    <source>
        <strain evidence="2 3">UAMH7299</strain>
    </source>
</reference>
<dbReference type="Proteomes" id="UP000224634">
    <property type="component" value="Unassembled WGS sequence"/>
</dbReference>
<feature type="region of interest" description="Disordered" evidence="1">
    <location>
        <begin position="255"/>
        <end position="288"/>
    </location>
</feature>
<dbReference type="AlphaFoldDB" id="A0A2B7X8R4"/>
<feature type="compositionally biased region" description="Basic and acidic residues" evidence="1">
    <location>
        <begin position="511"/>
        <end position="524"/>
    </location>
</feature>
<feature type="region of interest" description="Disordered" evidence="1">
    <location>
        <begin position="487"/>
        <end position="524"/>
    </location>
</feature>
<feature type="region of interest" description="Disordered" evidence="1">
    <location>
        <begin position="208"/>
        <end position="242"/>
    </location>
</feature>
<accession>A0A2B7X8R4</accession>
<evidence type="ECO:0000313" key="3">
    <source>
        <dbReference type="Proteomes" id="UP000224634"/>
    </source>
</evidence>
<comment type="caution">
    <text evidence="2">The sequence shown here is derived from an EMBL/GenBank/DDBJ whole genome shotgun (WGS) entry which is preliminary data.</text>
</comment>
<organism evidence="2 3">
    <name type="scientific">Polytolypa hystricis (strain UAMH7299)</name>
    <dbReference type="NCBI Taxonomy" id="1447883"/>
    <lineage>
        <taxon>Eukaryota</taxon>
        <taxon>Fungi</taxon>
        <taxon>Dikarya</taxon>
        <taxon>Ascomycota</taxon>
        <taxon>Pezizomycotina</taxon>
        <taxon>Eurotiomycetes</taxon>
        <taxon>Eurotiomycetidae</taxon>
        <taxon>Onygenales</taxon>
        <taxon>Onygenales incertae sedis</taxon>
        <taxon>Polytolypa</taxon>
    </lineage>
</organism>
<sequence>MESRLKRLSLAGDPKSSVDSTRSNLVRTQNKPTSQQQPTTTTYASTESRPHTSQSSYQNPPPSAGYSIWSHSSSSTSTRDTFRQLTHEILSSPLLQEASSGSKTSPSNKKERPLSLDPAKFDPTCSMEVPLVYDSHSSYSSTTDSNPSVGRQTIGEFMQGPNSKAYSYPADVSQYSRRLPVSKSEGNNVNFFDRSTHSDMVLQNTCYQYDNTPPGNPYEQLGNRCQSPDRGRGRQRTPSPVKVLEDLDEDSPIEFLHSPPKRSRSPHKKLFGENGWLGRNTSMNDQPVEKYKKPGFKMFGEKIKQRVEDITGDVMKNYPKPFHPKIAPQSTFPISLDPPTQARLYAEMELMICVSANQFLLEQHKQGRMSVESVSKVTSFWTSKNRPQVLQFQFDQATQRDLILYNLRTFKFHGECATNLVALNAILYNWKIVAKEMSVRTFCTPDSVVRKHMHDTHKILEMLGAPLVTFLAFQELQVNALASMKEEQEKRLRGSSSSHGVPVEYRPVSLAKHENPRRSTEKEV</sequence>
<evidence type="ECO:0000313" key="2">
    <source>
        <dbReference type="EMBL" id="PGH05107.1"/>
    </source>
</evidence>
<feature type="region of interest" description="Disordered" evidence="1">
    <location>
        <begin position="1"/>
        <end position="121"/>
    </location>
</feature>
<keyword evidence="3" id="KW-1185">Reference proteome</keyword>
<dbReference type="OrthoDB" id="5229017at2759"/>
<protein>
    <submittedName>
        <fullName evidence="2">Uncharacterized protein</fullName>
    </submittedName>
</protein>
<feature type="compositionally biased region" description="Polar residues" evidence="1">
    <location>
        <begin position="17"/>
        <end position="27"/>
    </location>
</feature>